<dbReference type="WBParaSite" id="ECPE_0001222001-mRNA-1">
    <property type="protein sequence ID" value="ECPE_0001222001-mRNA-1"/>
    <property type="gene ID" value="ECPE_0001222001"/>
</dbReference>
<dbReference type="EC" id="3.1.3.16" evidence="2"/>
<comment type="catalytic activity">
    <reaction evidence="8">
        <text>O-phospho-L-threonyl-[protein] + H2O = L-threonyl-[protein] + phosphate</text>
        <dbReference type="Rhea" id="RHEA:47004"/>
        <dbReference type="Rhea" id="RHEA-COMP:11060"/>
        <dbReference type="Rhea" id="RHEA-COMP:11605"/>
        <dbReference type="ChEBI" id="CHEBI:15377"/>
        <dbReference type="ChEBI" id="CHEBI:30013"/>
        <dbReference type="ChEBI" id="CHEBI:43474"/>
        <dbReference type="ChEBI" id="CHEBI:61977"/>
        <dbReference type="EC" id="3.1.3.16"/>
    </reaction>
</comment>
<evidence type="ECO:0000256" key="1">
    <source>
        <dbReference type="ARBA" id="ARBA00001936"/>
    </source>
</evidence>
<keyword evidence="4" id="KW-0378">Hydrolase</keyword>
<evidence type="ECO:0000256" key="2">
    <source>
        <dbReference type="ARBA" id="ARBA00013081"/>
    </source>
</evidence>
<dbReference type="GO" id="GO:0004722">
    <property type="term" value="F:protein serine/threonine phosphatase activity"/>
    <property type="evidence" value="ECO:0007669"/>
    <property type="project" value="UniProtKB-EC"/>
</dbReference>
<dbReference type="InterPro" id="IPR050341">
    <property type="entry name" value="PP1_catalytic_subunit"/>
</dbReference>
<name>A0A183AYZ9_9TREM</name>
<comment type="catalytic activity">
    <reaction evidence="7">
        <text>O-phospho-L-seryl-[protein] + H2O = L-seryl-[protein] + phosphate</text>
        <dbReference type="Rhea" id="RHEA:20629"/>
        <dbReference type="Rhea" id="RHEA-COMP:9863"/>
        <dbReference type="Rhea" id="RHEA-COMP:11604"/>
        <dbReference type="ChEBI" id="CHEBI:15377"/>
        <dbReference type="ChEBI" id="CHEBI:29999"/>
        <dbReference type="ChEBI" id="CHEBI:43474"/>
        <dbReference type="ChEBI" id="CHEBI:83421"/>
        <dbReference type="EC" id="3.1.3.16"/>
    </reaction>
</comment>
<keyword evidence="6" id="KW-0464">Manganese</keyword>
<evidence type="ECO:0000256" key="8">
    <source>
        <dbReference type="ARBA" id="ARBA00048336"/>
    </source>
</evidence>
<organism evidence="10">
    <name type="scientific">Echinostoma caproni</name>
    <dbReference type="NCBI Taxonomy" id="27848"/>
    <lineage>
        <taxon>Eukaryota</taxon>
        <taxon>Metazoa</taxon>
        <taxon>Spiralia</taxon>
        <taxon>Lophotrochozoa</taxon>
        <taxon>Platyhelminthes</taxon>
        <taxon>Trematoda</taxon>
        <taxon>Digenea</taxon>
        <taxon>Plagiorchiida</taxon>
        <taxon>Echinostomata</taxon>
        <taxon>Echinostomatoidea</taxon>
        <taxon>Echinostomatidae</taxon>
        <taxon>Echinostoma</taxon>
    </lineage>
</organism>
<dbReference type="GO" id="GO:0005737">
    <property type="term" value="C:cytoplasm"/>
    <property type="evidence" value="ECO:0007669"/>
    <property type="project" value="TreeGrafter"/>
</dbReference>
<evidence type="ECO:0000256" key="5">
    <source>
        <dbReference type="ARBA" id="ARBA00022912"/>
    </source>
</evidence>
<feature type="domain" description="Calcineurin-like phosphoesterase" evidence="9">
    <location>
        <begin position="21"/>
        <end position="59"/>
    </location>
</feature>
<evidence type="ECO:0000256" key="3">
    <source>
        <dbReference type="ARBA" id="ARBA00022723"/>
    </source>
</evidence>
<dbReference type="GO" id="GO:0046872">
    <property type="term" value="F:metal ion binding"/>
    <property type="evidence" value="ECO:0007669"/>
    <property type="project" value="UniProtKB-KW"/>
</dbReference>
<dbReference type="InterPro" id="IPR029052">
    <property type="entry name" value="Metallo-depent_PP-like"/>
</dbReference>
<accession>A0A183AYZ9</accession>
<dbReference type="InterPro" id="IPR006186">
    <property type="entry name" value="Ser/Thr-sp_prot-phosphatase"/>
</dbReference>
<evidence type="ECO:0000256" key="4">
    <source>
        <dbReference type="ARBA" id="ARBA00022801"/>
    </source>
</evidence>
<evidence type="ECO:0000256" key="6">
    <source>
        <dbReference type="ARBA" id="ARBA00023211"/>
    </source>
</evidence>
<dbReference type="PRINTS" id="PR00114">
    <property type="entry name" value="STPHPHTASE"/>
</dbReference>
<dbReference type="InterPro" id="IPR004843">
    <property type="entry name" value="Calcineurin-like_PHP"/>
</dbReference>
<evidence type="ECO:0000259" key="9">
    <source>
        <dbReference type="Pfam" id="PF00149"/>
    </source>
</evidence>
<keyword evidence="5" id="KW-0904">Protein phosphatase</keyword>
<dbReference type="PANTHER" id="PTHR11668">
    <property type="entry name" value="SERINE/THREONINE PROTEIN PHOSPHATASE"/>
    <property type="match status" value="1"/>
</dbReference>
<keyword evidence="3" id="KW-0479">Metal-binding</keyword>
<evidence type="ECO:0000256" key="7">
    <source>
        <dbReference type="ARBA" id="ARBA00047761"/>
    </source>
</evidence>
<evidence type="ECO:0000313" key="10">
    <source>
        <dbReference type="WBParaSite" id="ECPE_0001222001-mRNA-1"/>
    </source>
</evidence>
<dbReference type="Gene3D" id="3.60.21.10">
    <property type="match status" value="1"/>
</dbReference>
<dbReference type="AlphaFoldDB" id="A0A183AYZ9"/>
<dbReference type="GO" id="GO:0005634">
    <property type="term" value="C:nucleus"/>
    <property type="evidence" value="ECO:0007669"/>
    <property type="project" value="TreeGrafter"/>
</dbReference>
<dbReference type="PANTHER" id="PTHR11668:SF300">
    <property type="entry name" value="SERINE_THREONINE-PROTEIN PHOSPHATASE"/>
    <property type="match status" value="1"/>
</dbReference>
<comment type="cofactor">
    <cofactor evidence="1">
        <name>Mn(2+)</name>
        <dbReference type="ChEBI" id="CHEBI:29035"/>
    </cofactor>
</comment>
<proteinExistence type="predicted"/>
<reference evidence="10" key="1">
    <citation type="submission" date="2016-06" db="UniProtKB">
        <authorList>
            <consortium name="WormBaseParasite"/>
        </authorList>
    </citation>
    <scope>IDENTIFICATION</scope>
</reference>
<dbReference type="Pfam" id="PF00149">
    <property type="entry name" value="Metallophos"/>
    <property type="match status" value="1"/>
</dbReference>
<dbReference type="SUPFAM" id="SSF56300">
    <property type="entry name" value="Metallo-dependent phosphatases"/>
    <property type="match status" value="1"/>
</dbReference>
<protein>
    <recommendedName>
        <fullName evidence="2">protein-serine/threonine phosphatase</fullName>
        <ecNumber evidence="2">3.1.3.16</ecNumber>
    </recommendedName>
</protein>
<sequence>LAQSVREVFMMEPILLQVNAPVTIIGDLHGQYEDLLRYIKRCGKPPDTKYLFLGDYVDR</sequence>